<dbReference type="Proteomes" id="UP001597463">
    <property type="component" value="Unassembled WGS sequence"/>
</dbReference>
<accession>A0ABW5US55</accession>
<gene>
    <name evidence="2" type="ORF">ACFSW6_20495</name>
</gene>
<feature type="region of interest" description="Disordered" evidence="1">
    <location>
        <begin position="90"/>
        <end position="119"/>
    </location>
</feature>
<keyword evidence="3" id="KW-1185">Reference proteome</keyword>
<evidence type="ECO:0000256" key="1">
    <source>
        <dbReference type="SAM" id="MobiDB-lite"/>
    </source>
</evidence>
<evidence type="ECO:0000313" key="3">
    <source>
        <dbReference type="Proteomes" id="UP001597463"/>
    </source>
</evidence>
<dbReference type="RefSeq" id="WP_066470954.1">
    <property type="nucleotide sequence ID" value="NZ_BCNT01000001.1"/>
</dbReference>
<dbReference type="EMBL" id="JBHUMV010000011">
    <property type="protein sequence ID" value="MFD2756461.1"/>
    <property type="molecule type" value="Genomic_DNA"/>
</dbReference>
<dbReference type="PROSITE" id="PS51257">
    <property type="entry name" value="PROKAR_LIPOPROTEIN"/>
    <property type="match status" value="1"/>
</dbReference>
<comment type="caution">
    <text evidence="2">The sequence shown here is derived from an EMBL/GenBank/DDBJ whole genome shotgun (WGS) entry which is preliminary data.</text>
</comment>
<proteinExistence type="predicted"/>
<organism evidence="2 3">
    <name type="scientific">Comamonas terrae</name>
    <dbReference type="NCBI Taxonomy" id="673548"/>
    <lineage>
        <taxon>Bacteria</taxon>
        <taxon>Pseudomonadati</taxon>
        <taxon>Pseudomonadota</taxon>
        <taxon>Betaproteobacteria</taxon>
        <taxon>Burkholderiales</taxon>
        <taxon>Comamonadaceae</taxon>
        <taxon>Comamonas</taxon>
    </lineage>
</organism>
<evidence type="ECO:0008006" key="4">
    <source>
        <dbReference type="Google" id="ProtNLM"/>
    </source>
</evidence>
<reference evidence="3" key="1">
    <citation type="journal article" date="2019" name="Int. J. Syst. Evol. Microbiol.">
        <title>The Global Catalogue of Microorganisms (GCM) 10K type strain sequencing project: providing services to taxonomists for standard genome sequencing and annotation.</title>
        <authorList>
            <consortium name="The Broad Institute Genomics Platform"/>
            <consortium name="The Broad Institute Genome Sequencing Center for Infectious Disease"/>
            <person name="Wu L."/>
            <person name="Ma J."/>
        </authorList>
    </citation>
    <scope>NUCLEOTIDE SEQUENCE [LARGE SCALE GENOMIC DNA]</scope>
    <source>
        <strain evidence="3">TISTR 1906</strain>
    </source>
</reference>
<evidence type="ECO:0000313" key="2">
    <source>
        <dbReference type="EMBL" id="MFD2756461.1"/>
    </source>
</evidence>
<protein>
    <recommendedName>
        <fullName evidence="4">Lipoprotein</fullName>
    </recommendedName>
</protein>
<sequence>MKPHHLPRTLAILLLPAVLAGCKIEDVPGLGPDPRTVAREAEAKAVGGACRHAMRGLEDCYVLNPKAPKALVFAGWKDMDEYMRANKIEGVPSVLSQTAPDTRRQDAEAAPQSANRSRS</sequence>
<name>A0ABW5US55_9BURK</name>